<dbReference type="OrthoDB" id="9811306at2"/>
<evidence type="ECO:0000256" key="11">
    <source>
        <dbReference type="ARBA" id="ARBA00022989"/>
    </source>
</evidence>
<dbReference type="InterPro" id="IPR050482">
    <property type="entry name" value="Sensor_HK_TwoCompSys"/>
</dbReference>
<keyword evidence="11 16" id="KW-1133">Transmembrane helix</keyword>
<evidence type="ECO:0000256" key="15">
    <source>
        <dbReference type="SAM" id="Coils"/>
    </source>
</evidence>
<evidence type="ECO:0000259" key="18">
    <source>
        <dbReference type="PROSITE" id="PS50885"/>
    </source>
</evidence>
<proteinExistence type="predicted"/>
<dbReference type="Proteomes" id="UP000199527">
    <property type="component" value="Unassembled WGS sequence"/>
</dbReference>
<evidence type="ECO:0000256" key="12">
    <source>
        <dbReference type="ARBA" id="ARBA00023012"/>
    </source>
</evidence>
<dbReference type="PROSITE" id="PS50109">
    <property type="entry name" value="HIS_KIN"/>
    <property type="match status" value="1"/>
</dbReference>
<evidence type="ECO:0000256" key="2">
    <source>
        <dbReference type="ARBA" id="ARBA00004429"/>
    </source>
</evidence>
<feature type="domain" description="Histidine kinase" evidence="17">
    <location>
        <begin position="365"/>
        <end position="561"/>
    </location>
</feature>
<evidence type="ECO:0000313" key="20">
    <source>
        <dbReference type="Proteomes" id="UP000199527"/>
    </source>
</evidence>
<comment type="catalytic activity">
    <reaction evidence="1 14">
        <text>ATP + protein L-histidine = ADP + protein N-phospho-L-histidine.</text>
        <dbReference type="EC" id="2.7.13.3"/>
    </reaction>
</comment>
<dbReference type="SMART" id="SM00387">
    <property type="entry name" value="HATPase_c"/>
    <property type="match status" value="1"/>
</dbReference>
<keyword evidence="10 14" id="KW-0067">ATP-binding</keyword>
<dbReference type="InterPro" id="IPR005467">
    <property type="entry name" value="His_kinase_dom"/>
</dbReference>
<dbReference type="PANTHER" id="PTHR24421:SF10">
    <property type="entry name" value="NITRATE_NITRITE SENSOR PROTEIN NARQ"/>
    <property type="match status" value="1"/>
</dbReference>
<dbReference type="Gene3D" id="1.20.120.960">
    <property type="entry name" value="Histidine kinase NarX, sensor domain"/>
    <property type="match status" value="1"/>
</dbReference>
<dbReference type="EC" id="2.7.13.3" evidence="14"/>
<dbReference type="InterPro" id="IPR036890">
    <property type="entry name" value="HATPase_C_sf"/>
</dbReference>
<evidence type="ECO:0000256" key="4">
    <source>
        <dbReference type="ARBA" id="ARBA00022519"/>
    </source>
</evidence>
<gene>
    <name evidence="19" type="ORF">SAMN04488540_11073</name>
</gene>
<evidence type="ECO:0000259" key="17">
    <source>
        <dbReference type="PROSITE" id="PS50109"/>
    </source>
</evidence>
<evidence type="ECO:0000256" key="16">
    <source>
        <dbReference type="SAM" id="Phobius"/>
    </source>
</evidence>
<evidence type="ECO:0000256" key="8">
    <source>
        <dbReference type="ARBA" id="ARBA00022741"/>
    </source>
</evidence>
<keyword evidence="13 14" id="KW-0472">Membrane</keyword>
<evidence type="ECO:0000256" key="9">
    <source>
        <dbReference type="ARBA" id="ARBA00022777"/>
    </source>
</evidence>
<evidence type="ECO:0000256" key="13">
    <source>
        <dbReference type="ARBA" id="ARBA00023136"/>
    </source>
</evidence>
<dbReference type="InterPro" id="IPR016380">
    <property type="entry name" value="Sig_transdc_His_kin_NarX/NarQ"/>
</dbReference>
<keyword evidence="15" id="KW-0175">Coiled coil</keyword>
<evidence type="ECO:0000256" key="1">
    <source>
        <dbReference type="ARBA" id="ARBA00000085"/>
    </source>
</evidence>
<dbReference type="Pfam" id="PF02518">
    <property type="entry name" value="HATPase_c"/>
    <property type="match status" value="1"/>
</dbReference>
<dbReference type="CDD" id="cd16917">
    <property type="entry name" value="HATPase_UhpB-NarQ-NarX-like"/>
    <property type="match status" value="1"/>
</dbReference>
<keyword evidence="20" id="KW-1185">Reference proteome</keyword>
<feature type="coiled-coil region" evidence="15">
    <location>
        <begin position="207"/>
        <end position="245"/>
    </location>
</feature>
<evidence type="ECO:0000313" key="19">
    <source>
        <dbReference type="EMBL" id="SDJ60068.1"/>
    </source>
</evidence>
<dbReference type="InterPro" id="IPR003594">
    <property type="entry name" value="HATPase_dom"/>
</dbReference>
<keyword evidence="6 14" id="KW-0808">Transferase</keyword>
<dbReference type="Gene3D" id="1.20.5.1930">
    <property type="match status" value="1"/>
</dbReference>
<evidence type="ECO:0000256" key="7">
    <source>
        <dbReference type="ARBA" id="ARBA00022692"/>
    </source>
</evidence>
<dbReference type="SMART" id="SM00304">
    <property type="entry name" value="HAMP"/>
    <property type="match status" value="1"/>
</dbReference>
<feature type="transmembrane region" description="Helical" evidence="16">
    <location>
        <begin position="147"/>
        <end position="169"/>
    </location>
</feature>
<dbReference type="InterPro" id="IPR011712">
    <property type="entry name" value="Sig_transdc_His_kin_sub3_dim/P"/>
</dbReference>
<comment type="subcellular location">
    <subcellularLocation>
        <location evidence="2">Cell inner membrane</location>
        <topology evidence="2">Multi-pass membrane protein</topology>
    </subcellularLocation>
</comment>
<feature type="transmembrane region" description="Helical" evidence="16">
    <location>
        <begin position="12"/>
        <end position="35"/>
    </location>
</feature>
<dbReference type="InterPro" id="IPR029095">
    <property type="entry name" value="NarX-like_N"/>
</dbReference>
<dbReference type="GO" id="GO:0005886">
    <property type="term" value="C:plasma membrane"/>
    <property type="evidence" value="ECO:0007669"/>
    <property type="project" value="UniProtKB-SubCell"/>
</dbReference>
<dbReference type="PANTHER" id="PTHR24421">
    <property type="entry name" value="NITRATE/NITRITE SENSOR PROTEIN NARX-RELATED"/>
    <property type="match status" value="1"/>
</dbReference>
<keyword evidence="8 14" id="KW-0547">Nucleotide-binding</keyword>
<reference evidence="20" key="1">
    <citation type="submission" date="2016-10" db="EMBL/GenBank/DDBJ databases">
        <authorList>
            <person name="Varghese N."/>
            <person name="Submissions S."/>
        </authorList>
    </citation>
    <scope>NUCLEOTIDE SEQUENCE [LARGE SCALE GENOMIC DNA]</scope>
    <source>
        <strain evidence="20">DSM 23317</strain>
    </source>
</reference>
<evidence type="ECO:0000256" key="10">
    <source>
        <dbReference type="ARBA" id="ARBA00022840"/>
    </source>
</evidence>
<keyword evidence="4 14" id="KW-0997">Cell inner membrane</keyword>
<dbReference type="AlphaFoldDB" id="A0A1G8V1W2"/>
<dbReference type="GO" id="GO:0000155">
    <property type="term" value="F:phosphorelay sensor kinase activity"/>
    <property type="evidence" value="ECO:0007669"/>
    <property type="project" value="UniProtKB-UniRule"/>
</dbReference>
<evidence type="ECO:0000256" key="6">
    <source>
        <dbReference type="ARBA" id="ARBA00022679"/>
    </source>
</evidence>
<dbReference type="PIRSF" id="PIRSF003167">
    <property type="entry name" value="STHK_NarX/NarQ"/>
    <property type="match status" value="1"/>
</dbReference>
<dbReference type="EMBL" id="FNEM01000010">
    <property type="protein sequence ID" value="SDJ60068.1"/>
    <property type="molecule type" value="Genomic_DNA"/>
</dbReference>
<dbReference type="SUPFAM" id="SSF55874">
    <property type="entry name" value="ATPase domain of HSP90 chaperone/DNA topoisomerase II/histidine kinase"/>
    <property type="match status" value="1"/>
</dbReference>
<evidence type="ECO:0000256" key="5">
    <source>
        <dbReference type="ARBA" id="ARBA00022553"/>
    </source>
</evidence>
<dbReference type="PROSITE" id="PS50885">
    <property type="entry name" value="HAMP"/>
    <property type="match status" value="1"/>
</dbReference>
<name>A0A1G8V1W2_9GAMM</name>
<keyword evidence="12 14" id="KW-0902">Two-component regulatory system</keyword>
<dbReference type="GO" id="GO:0046983">
    <property type="term" value="F:protein dimerization activity"/>
    <property type="evidence" value="ECO:0007669"/>
    <property type="project" value="UniProtKB-UniRule"/>
</dbReference>
<keyword evidence="3 14" id="KW-1003">Cell membrane</keyword>
<dbReference type="GO" id="GO:0005524">
    <property type="term" value="F:ATP binding"/>
    <property type="evidence" value="ECO:0007669"/>
    <property type="project" value="UniProtKB-UniRule"/>
</dbReference>
<dbReference type="NCBIfam" id="NF008184">
    <property type="entry name" value="PRK10935.1"/>
    <property type="match status" value="1"/>
</dbReference>
<keyword evidence="7 16" id="KW-0812">Transmembrane</keyword>
<evidence type="ECO:0000256" key="3">
    <source>
        <dbReference type="ARBA" id="ARBA00022475"/>
    </source>
</evidence>
<accession>A0A1G8V1W2</accession>
<feature type="domain" description="HAMP" evidence="18">
    <location>
        <begin position="174"/>
        <end position="226"/>
    </location>
</feature>
<dbReference type="Gene3D" id="3.30.565.10">
    <property type="entry name" value="Histidine kinase-like ATPase, C-terminal domain"/>
    <property type="match status" value="1"/>
</dbReference>
<dbReference type="InterPro" id="IPR042295">
    <property type="entry name" value="NarX-like_N_sf"/>
</dbReference>
<organism evidence="19 20">
    <name type="scientific">Ferrimonas sediminum</name>
    <dbReference type="NCBI Taxonomy" id="718193"/>
    <lineage>
        <taxon>Bacteria</taxon>
        <taxon>Pseudomonadati</taxon>
        <taxon>Pseudomonadota</taxon>
        <taxon>Gammaproteobacteria</taxon>
        <taxon>Alteromonadales</taxon>
        <taxon>Ferrimonadaceae</taxon>
        <taxon>Ferrimonas</taxon>
    </lineage>
</organism>
<dbReference type="CDD" id="cd22899">
    <property type="entry name" value="NarQ_sensor"/>
    <property type="match status" value="1"/>
</dbReference>
<sequence length="566" mass="64060">MTRTKSLSATVLSLIVTVIFIFGGLAAFSLITLMYSVDDAKAINASGSLRMRSYQLIFLANSESGTLDKKIQEFEQILYSDELGKARSWYNPQKLHQQYDQVMASWQQMKRYAVNGNSRSYVNEVRQFVDQIDVLVAMLEQQAENKIMLLLASQLMGLFTVMGMGFWLMRGISRRVLHPLQQLENAALSISRRKFNLELPSSDFHELQTLSDTFEQTARELESLYNNLEQQVEEKTQELEQANAGLLFLYQTSLWFHRDRLGSDTLTQALDRLRRHSGAHGIQLMIDERPDLDVALGDTGQNGPISTREPLIFEQERLGTLSLFGHQPLPPQMLHNFAIIVARAVLLDRASQQRERLYLMEERGTIARELHDSMGQVLAYMKIQTSLLKRAISSGNDELMEQTLGEITSSTNQAYQQLRELLSTFRLTISEHDLQASLEQMLAQLESRTECKLTLNYELNSPSLSAQQHVHILQLSREAVLNAIKHSGADTITLRACAAADQQIELSVCDTGVGIENLKERENHFGIGIMHERARKLGGDLQFIPNTGGGLCVKVTFRPQEETTHE</sequence>
<keyword evidence="9 14" id="KW-0418">Kinase</keyword>
<dbReference type="Gene3D" id="1.10.287.130">
    <property type="match status" value="1"/>
</dbReference>
<dbReference type="Pfam" id="PF13675">
    <property type="entry name" value="PilJ"/>
    <property type="match status" value="1"/>
</dbReference>
<protein>
    <recommendedName>
        <fullName evidence="14">Sensor protein</fullName>
        <ecNumber evidence="14">2.7.13.3</ecNumber>
    </recommendedName>
</protein>
<dbReference type="Pfam" id="PF07730">
    <property type="entry name" value="HisKA_3"/>
    <property type="match status" value="1"/>
</dbReference>
<dbReference type="InterPro" id="IPR003660">
    <property type="entry name" value="HAMP_dom"/>
</dbReference>
<dbReference type="RefSeq" id="WP_090365659.1">
    <property type="nucleotide sequence ID" value="NZ_FNEM01000010.1"/>
</dbReference>
<keyword evidence="5" id="KW-0597">Phosphoprotein</keyword>
<evidence type="ECO:0000256" key="14">
    <source>
        <dbReference type="PIRNR" id="PIRNR003167"/>
    </source>
</evidence>